<dbReference type="AlphaFoldDB" id="A0A1G2HQN3"/>
<dbReference type="Proteomes" id="UP000176855">
    <property type="component" value="Unassembled WGS sequence"/>
</dbReference>
<evidence type="ECO:0000256" key="6">
    <source>
        <dbReference type="PIRSR" id="PIRSR003085-1"/>
    </source>
</evidence>
<evidence type="ECO:0000256" key="2">
    <source>
        <dbReference type="ARBA" id="ARBA00022603"/>
    </source>
</evidence>
<accession>A0A1G2HQN3</accession>
<reference evidence="7 8" key="1">
    <citation type="journal article" date="2016" name="Nat. Commun.">
        <title>Thousands of microbial genomes shed light on interconnected biogeochemical processes in an aquifer system.</title>
        <authorList>
            <person name="Anantharaman K."/>
            <person name="Brown C.T."/>
            <person name="Hug L.A."/>
            <person name="Sharon I."/>
            <person name="Castelle C.J."/>
            <person name="Probst A.J."/>
            <person name="Thomas B.C."/>
            <person name="Singh A."/>
            <person name="Wilkins M.J."/>
            <person name="Karaoz U."/>
            <person name="Brodie E.L."/>
            <person name="Williams K.H."/>
            <person name="Hubbard S.S."/>
            <person name="Banfield J.F."/>
        </authorList>
    </citation>
    <scope>NUCLEOTIDE SEQUENCE [LARGE SCALE GENOMIC DNA]</scope>
</reference>
<dbReference type="PIRSF" id="PIRSF003085">
    <property type="entry name" value="CMAS"/>
    <property type="match status" value="1"/>
</dbReference>
<dbReference type="GO" id="GO:0032259">
    <property type="term" value="P:methylation"/>
    <property type="evidence" value="ECO:0007669"/>
    <property type="project" value="UniProtKB-KW"/>
</dbReference>
<dbReference type="Pfam" id="PF02353">
    <property type="entry name" value="CMAS"/>
    <property type="match status" value="1"/>
</dbReference>
<keyword evidence="2" id="KW-0489">Methyltransferase</keyword>
<dbReference type="CDD" id="cd02440">
    <property type="entry name" value="AdoMet_MTases"/>
    <property type="match status" value="1"/>
</dbReference>
<dbReference type="PANTHER" id="PTHR43667:SF1">
    <property type="entry name" value="CYCLOPROPANE-FATTY-ACYL-PHOSPHOLIPID SYNTHASE"/>
    <property type="match status" value="1"/>
</dbReference>
<dbReference type="InterPro" id="IPR029063">
    <property type="entry name" value="SAM-dependent_MTases_sf"/>
</dbReference>
<protein>
    <submittedName>
        <fullName evidence="7">Cyclopropane-fatty-acyl-phospholipid synthase</fullName>
    </submittedName>
</protein>
<evidence type="ECO:0000313" key="7">
    <source>
        <dbReference type="EMBL" id="OGZ64699.1"/>
    </source>
</evidence>
<feature type="active site" evidence="6">
    <location>
        <position position="341"/>
    </location>
</feature>
<dbReference type="InterPro" id="IPR050723">
    <property type="entry name" value="CFA/CMAS"/>
</dbReference>
<dbReference type="STRING" id="1802202.A2730_01915"/>
<gene>
    <name evidence="7" type="ORF">A2730_01915</name>
</gene>
<evidence type="ECO:0000313" key="8">
    <source>
        <dbReference type="Proteomes" id="UP000176855"/>
    </source>
</evidence>
<dbReference type="NCBIfam" id="NF008686">
    <property type="entry name" value="PRK11705.1"/>
    <property type="match status" value="1"/>
</dbReference>
<name>A0A1G2HQN3_9BACT</name>
<proteinExistence type="inferred from homology"/>
<organism evidence="7 8">
    <name type="scientific">Candidatus Staskawiczbacteria bacterium RIFCSPHIGHO2_01_FULL_39_25</name>
    <dbReference type="NCBI Taxonomy" id="1802202"/>
    <lineage>
        <taxon>Bacteria</taxon>
        <taxon>Candidatus Staskawicziibacteriota</taxon>
    </lineage>
</organism>
<dbReference type="GO" id="GO:0008610">
    <property type="term" value="P:lipid biosynthetic process"/>
    <property type="evidence" value="ECO:0007669"/>
    <property type="project" value="InterPro"/>
</dbReference>
<sequence>MPYAKQYIQSLLDSAGIQINGPNAFDIQVYNDQLYRRMLRGNSLALGESYMEGWWDAKELDVFFFKIFQARLHEKMAWSWSEIISFLHAVIFNLETKSRSFIVGRQHYDIGNDIYAAMLGKTLTYSCGYWKDAQNLDQAQEAKHNLICQKIGLKKGDRVLDIGCGWGSFLKFAAKAYGAKGTGITVSKEQAALAKNLCTGLPIEILLQDYRDTTGKFDHIVSVGMFEHVGVKNYRTYMEDVNNLLKDDGLFLLHTIGSSRGISIDPWIEKYIFPNSMLPSAAHISKAIEGIFVMEDWHNFGAYYDKTLMAWFENFNAHWLQLQSKYSETFYRMWKYYLLSCAASFRARHNQLWQIILSKRGVKGGYVSVR</sequence>
<dbReference type="EMBL" id="MHOO01000003">
    <property type="protein sequence ID" value="OGZ64699.1"/>
    <property type="molecule type" value="Genomic_DNA"/>
</dbReference>
<comment type="similarity">
    <text evidence="1">Belongs to the CFA/CMAS family.</text>
</comment>
<keyword evidence="3" id="KW-0808">Transferase</keyword>
<evidence type="ECO:0000256" key="4">
    <source>
        <dbReference type="ARBA" id="ARBA00022691"/>
    </source>
</evidence>
<keyword evidence="4" id="KW-0949">S-adenosyl-L-methionine</keyword>
<evidence type="ECO:0000256" key="3">
    <source>
        <dbReference type="ARBA" id="ARBA00022679"/>
    </source>
</evidence>
<keyword evidence="5" id="KW-0443">Lipid metabolism</keyword>
<evidence type="ECO:0000256" key="1">
    <source>
        <dbReference type="ARBA" id="ARBA00010815"/>
    </source>
</evidence>
<dbReference type="Gene3D" id="3.40.50.150">
    <property type="entry name" value="Vaccinia Virus protein VP39"/>
    <property type="match status" value="1"/>
</dbReference>
<dbReference type="GO" id="GO:0008168">
    <property type="term" value="F:methyltransferase activity"/>
    <property type="evidence" value="ECO:0007669"/>
    <property type="project" value="UniProtKB-KW"/>
</dbReference>
<dbReference type="InterPro" id="IPR003333">
    <property type="entry name" value="CMAS"/>
</dbReference>
<dbReference type="SUPFAM" id="SSF53335">
    <property type="entry name" value="S-adenosyl-L-methionine-dependent methyltransferases"/>
    <property type="match status" value="1"/>
</dbReference>
<comment type="caution">
    <text evidence="7">The sequence shown here is derived from an EMBL/GenBank/DDBJ whole genome shotgun (WGS) entry which is preliminary data.</text>
</comment>
<dbReference type="PANTHER" id="PTHR43667">
    <property type="entry name" value="CYCLOPROPANE-FATTY-ACYL-PHOSPHOLIPID SYNTHASE"/>
    <property type="match status" value="1"/>
</dbReference>
<evidence type="ECO:0000256" key="5">
    <source>
        <dbReference type="ARBA" id="ARBA00023098"/>
    </source>
</evidence>